<dbReference type="KEGG" id="hprf:HLPR_07350"/>
<organism evidence="6 7">
    <name type="scientific">Helicovermis profundi</name>
    <dbReference type="NCBI Taxonomy" id="3065157"/>
    <lineage>
        <taxon>Bacteria</taxon>
        <taxon>Bacillati</taxon>
        <taxon>Bacillota</taxon>
        <taxon>Clostridia</taxon>
        <taxon>Helicovermis</taxon>
    </lineage>
</organism>
<evidence type="ECO:0000256" key="4">
    <source>
        <dbReference type="ARBA" id="ARBA00023163"/>
    </source>
</evidence>
<dbReference type="Gene3D" id="3.40.190.10">
    <property type="entry name" value="Periplasmic binding protein-like II"/>
    <property type="match status" value="2"/>
</dbReference>
<evidence type="ECO:0000313" key="6">
    <source>
        <dbReference type="EMBL" id="BEP28404.1"/>
    </source>
</evidence>
<accession>A0AAU9E1R4</accession>
<dbReference type="Pfam" id="PF00126">
    <property type="entry name" value="HTH_1"/>
    <property type="match status" value="1"/>
</dbReference>
<dbReference type="PANTHER" id="PTHR30126">
    <property type="entry name" value="HTH-TYPE TRANSCRIPTIONAL REGULATOR"/>
    <property type="match status" value="1"/>
</dbReference>
<evidence type="ECO:0000256" key="2">
    <source>
        <dbReference type="ARBA" id="ARBA00023015"/>
    </source>
</evidence>
<dbReference type="SUPFAM" id="SSF46785">
    <property type="entry name" value="Winged helix' DNA-binding domain"/>
    <property type="match status" value="1"/>
</dbReference>
<name>A0AAU9E1R4_9FIRM</name>
<keyword evidence="2" id="KW-0805">Transcription regulation</keyword>
<proteinExistence type="inferred from homology"/>
<sequence>MDINYDYYKVFYYASKFMNYTKAGESLFVSQSSVSQSIKNLEKALGVELFYRSGKSMAHTEEGKILYEYVKKALQLFEYGEKAIIDMNSLERGNINIGASDTVSRYYLMDYIRKFYKDYPNIKISINNRPSLISKTLVEKGELDFAVINIDPSIVYKNLNVKKIKSIKNLIVVSKDFMENKIINSGNLFEHTIISLEEKSTTRKIFDNYFKEKKIDFKPQLEFGSVDIIIEMVKMGVGLGFVNSMAVEKELSSGDLVEVKLNMNLPSIDIGIIYNENIPLSKASKKFIEMIKENMV</sequence>
<dbReference type="PROSITE" id="PS50931">
    <property type="entry name" value="HTH_LYSR"/>
    <property type="match status" value="1"/>
</dbReference>
<dbReference type="SUPFAM" id="SSF53850">
    <property type="entry name" value="Periplasmic binding protein-like II"/>
    <property type="match status" value="1"/>
</dbReference>
<feature type="domain" description="HTH lysR-type" evidence="5">
    <location>
        <begin position="19"/>
        <end position="60"/>
    </location>
</feature>
<dbReference type="InterPro" id="IPR036388">
    <property type="entry name" value="WH-like_DNA-bd_sf"/>
</dbReference>
<keyword evidence="3" id="KW-0238">DNA-binding</keyword>
<evidence type="ECO:0000256" key="3">
    <source>
        <dbReference type="ARBA" id="ARBA00023125"/>
    </source>
</evidence>
<dbReference type="InterPro" id="IPR000847">
    <property type="entry name" value="LysR_HTH_N"/>
</dbReference>
<dbReference type="InterPro" id="IPR036390">
    <property type="entry name" value="WH_DNA-bd_sf"/>
</dbReference>
<dbReference type="Gene3D" id="1.10.10.10">
    <property type="entry name" value="Winged helix-like DNA-binding domain superfamily/Winged helix DNA-binding domain"/>
    <property type="match status" value="1"/>
</dbReference>
<evidence type="ECO:0000256" key="1">
    <source>
        <dbReference type="ARBA" id="ARBA00009437"/>
    </source>
</evidence>
<reference evidence="6 7" key="1">
    <citation type="submission" date="2023-08" db="EMBL/GenBank/DDBJ databases">
        <title>Helicovermis profunda gen. nov., sp. nov., a novel mesophilic, fermentative bacterium within the Bacillota from a deep-sea hydrothermal vent chimney.</title>
        <authorList>
            <person name="Miyazaki U."/>
            <person name="Mizutani D."/>
            <person name="Hashimoto Y."/>
            <person name="Tame A."/>
            <person name="Sawayama S."/>
            <person name="Miyazaki J."/>
            <person name="Takai K."/>
            <person name="Nakagawa S."/>
        </authorList>
    </citation>
    <scope>NUCLEOTIDE SEQUENCE [LARGE SCALE GENOMIC DNA]</scope>
    <source>
        <strain evidence="6 7">S502</strain>
    </source>
</reference>
<evidence type="ECO:0000259" key="5">
    <source>
        <dbReference type="PROSITE" id="PS50931"/>
    </source>
</evidence>
<dbReference type="GO" id="GO:0003700">
    <property type="term" value="F:DNA-binding transcription factor activity"/>
    <property type="evidence" value="ECO:0007669"/>
    <property type="project" value="InterPro"/>
</dbReference>
<comment type="similarity">
    <text evidence="1">Belongs to the LysR transcriptional regulatory family.</text>
</comment>
<dbReference type="PRINTS" id="PR00039">
    <property type="entry name" value="HTHLYSR"/>
</dbReference>
<dbReference type="RefSeq" id="WP_338536725.1">
    <property type="nucleotide sequence ID" value="NZ_AP028654.1"/>
</dbReference>
<dbReference type="PANTHER" id="PTHR30126:SF64">
    <property type="entry name" value="HTH-TYPE TRANSCRIPTIONAL REGULATOR CITR"/>
    <property type="match status" value="1"/>
</dbReference>
<keyword evidence="4" id="KW-0804">Transcription</keyword>
<dbReference type="Pfam" id="PF03466">
    <property type="entry name" value="LysR_substrate"/>
    <property type="match status" value="1"/>
</dbReference>
<dbReference type="Proteomes" id="UP001321786">
    <property type="component" value="Chromosome"/>
</dbReference>
<dbReference type="AlphaFoldDB" id="A0AAU9E1R4"/>
<gene>
    <name evidence="6" type="ORF">HLPR_07350</name>
</gene>
<dbReference type="GO" id="GO:0000976">
    <property type="term" value="F:transcription cis-regulatory region binding"/>
    <property type="evidence" value="ECO:0007669"/>
    <property type="project" value="TreeGrafter"/>
</dbReference>
<evidence type="ECO:0000313" key="7">
    <source>
        <dbReference type="Proteomes" id="UP001321786"/>
    </source>
</evidence>
<keyword evidence="7" id="KW-1185">Reference proteome</keyword>
<dbReference type="CDD" id="cd05466">
    <property type="entry name" value="PBP2_LTTR_substrate"/>
    <property type="match status" value="1"/>
</dbReference>
<protein>
    <submittedName>
        <fullName evidence="6">LysR family transcriptional regulator</fullName>
    </submittedName>
</protein>
<dbReference type="EMBL" id="AP028654">
    <property type="protein sequence ID" value="BEP28404.1"/>
    <property type="molecule type" value="Genomic_DNA"/>
</dbReference>
<dbReference type="InterPro" id="IPR005119">
    <property type="entry name" value="LysR_subst-bd"/>
</dbReference>